<dbReference type="AlphaFoldDB" id="A0A423UKD1"/>
<name>A0A423UKD1_9ACTN</name>
<keyword evidence="1" id="KW-0472">Membrane</keyword>
<accession>A0A423UKD1</accession>
<dbReference type="Proteomes" id="UP000285258">
    <property type="component" value="Unassembled WGS sequence"/>
</dbReference>
<feature type="transmembrane region" description="Helical" evidence="1">
    <location>
        <begin position="37"/>
        <end position="55"/>
    </location>
</feature>
<evidence type="ECO:0000313" key="3">
    <source>
        <dbReference type="Proteomes" id="UP000285258"/>
    </source>
</evidence>
<dbReference type="RefSeq" id="WP_096228132.1">
    <property type="nucleotide sequence ID" value="NZ_CP168029.1"/>
</dbReference>
<proteinExistence type="predicted"/>
<evidence type="ECO:0000313" key="2">
    <source>
        <dbReference type="EMBL" id="ROT89953.1"/>
    </source>
</evidence>
<feature type="transmembrane region" description="Helical" evidence="1">
    <location>
        <begin position="61"/>
        <end position="79"/>
    </location>
</feature>
<reference evidence="3" key="1">
    <citation type="submission" date="2018-05" db="EMBL/GenBank/DDBJ databases">
        <title>Genome Sequencing of selected type strains of the family Eggerthellaceae.</title>
        <authorList>
            <person name="Danylec N."/>
            <person name="Stoll D.A."/>
            <person name="Doetsch A."/>
            <person name="Huch M."/>
        </authorList>
    </citation>
    <scope>NUCLEOTIDE SEQUENCE [LARGE SCALE GENOMIC DNA]</scope>
    <source>
        <strain evidence="3">DSM 27213</strain>
    </source>
</reference>
<comment type="caution">
    <text evidence="2">The sequence shown here is derived from an EMBL/GenBank/DDBJ whole genome shotgun (WGS) entry which is preliminary data.</text>
</comment>
<gene>
    <name evidence="2" type="ORF">DMP12_07520</name>
</gene>
<keyword evidence="1" id="KW-0812">Transmembrane</keyword>
<keyword evidence="1" id="KW-1133">Transmembrane helix</keyword>
<dbReference type="EMBL" id="QIBW01000007">
    <property type="protein sequence ID" value="ROT89953.1"/>
    <property type="molecule type" value="Genomic_DNA"/>
</dbReference>
<evidence type="ECO:0000256" key="1">
    <source>
        <dbReference type="SAM" id="Phobius"/>
    </source>
</evidence>
<organism evidence="2 3">
    <name type="scientific">Gordonibacter urolithinfaciens</name>
    <dbReference type="NCBI Taxonomy" id="1335613"/>
    <lineage>
        <taxon>Bacteria</taxon>
        <taxon>Bacillati</taxon>
        <taxon>Actinomycetota</taxon>
        <taxon>Coriobacteriia</taxon>
        <taxon>Eggerthellales</taxon>
        <taxon>Eggerthellaceae</taxon>
        <taxon>Gordonibacter</taxon>
    </lineage>
</organism>
<sequence>MADENRRAGDWQRKDLRQNANDLVEDPNPKKWHQQTFWIVFFLLVFWPVGIVLVWRSGWHLAAKVLASVYVVVAVYFSYNMFLTVQAMQAAGMA</sequence>
<protein>
    <submittedName>
        <fullName evidence="2">Holotricin-3</fullName>
    </submittedName>
</protein>